<dbReference type="EMBL" id="BAABBV010000001">
    <property type="protein sequence ID" value="GAA4157535.1"/>
    <property type="molecule type" value="Genomic_DNA"/>
</dbReference>
<gene>
    <name evidence="1" type="ORF">GCM10022286_09260</name>
</gene>
<keyword evidence="2" id="KW-1185">Reference proteome</keyword>
<dbReference type="Proteomes" id="UP001415169">
    <property type="component" value="Unassembled WGS sequence"/>
</dbReference>
<organism evidence="1 2">
    <name type="scientific">Gryllotalpicola daejeonensis</name>
    <dbReference type="NCBI Taxonomy" id="993087"/>
    <lineage>
        <taxon>Bacteria</taxon>
        <taxon>Bacillati</taxon>
        <taxon>Actinomycetota</taxon>
        <taxon>Actinomycetes</taxon>
        <taxon>Micrococcales</taxon>
        <taxon>Microbacteriaceae</taxon>
        <taxon>Gryllotalpicola</taxon>
    </lineage>
</organism>
<dbReference type="InterPro" id="IPR036520">
    <property type="entry name" value="UPF0759_sf"/>
</dbReference>
<evidence type="ECO:0000313" key="1">
    <source>
        <dbReference type="EMBL" id="GAA4157535.1"/>
    </source>
</evidence>
<protein>
    <recommendedName>
        <fullName evidence="3">DUF72 domain-containing protein</fullName>
    </recommendedName>
</protein>
<proteinExistence type="predicted"/>
<reference evidence="1" key="2">
    <citation type="submission" date="2023-12" db="EMBL/GenBank/DDBJ databases">
        <authorList>
            <person name="Sun Q."/>
            <person name="Inoue M."/>
        </authorList>
    </citation>
    <scope>NUCLEOTIDE SEQUENCE</scope>
    <source>
        <strain evidence="1">JCM 17590</strain>
    </source>
</reference>
<evidence type="ECO:0008006" key="3">
    <source>
        <dbReference type="Google" id="ProtNLM"/>
    </source>
</evidence>
<dbReference type="Pfam" id="PF01904">
    <property type="entry name" value="DUF72"/>
    <property type="match status" value="1"/>
</dbReference>
<accession>A0ABP7ZGZ4</accession>
<dbReference type="SUPFAM" id="SSF117396">
    <property type="entry name" value="TM1631-like"/>
    <property type="match status" value="1"/>
</dbReference>
<sequence>MPHGFRFAVKGGRYITHMVGPDKLQAGLDRFFDSGVTRLGDRLGPILWQFPSRRRFDPEHLENFCAALPRTHDGHRLQHALEPRHESFRDPQALEILHRHRIALVASDGAGEFPLFLDNNGALDNDADGADASAGLVYVRLHGPHELYHGGYSPAQLHQWASVIRELATTGTRTPRDVYVYFDNDADGRAPFDALALTDTLTG</sequence>
<comment type="caution">
    <text evidence="1">The sequence shown here is derived from an EMBL/GenBank/DDBJ whole genome shotgun (WGS) entry which is preliminary data.</text>
</comment>
<dbReference type="InterPro" id="IPR002763">
    <property type="entry name" value="DUF72"/>
</dbReference>
<name>A0ABP7ZGZ4_9MICO</name>
<dbReference type="PANTHER" id="PTHR30348:SF4">
    <property type="entry name" value="DUF72 DOMAIN-CONTAINING PROTEIN"/>
    <property type="match status" value="1"/>
</dbReference>
<reference evidence="1" key="1">
    <citation type="journal article" date="2014" name="Int. J. Syst. Evol. Microbiol.">
        <title>Complete genome of a new Firmicutes species belonging to the dominant human colonic microbiota ('Ruminococcus bicirculans') reveals two chromosomes and a selective capacity to utilize plant glucans.</title>
        <authorList>
            <consortium name="NISC Comparative Sequencing Program"/>
            <person name="Wegmann U."/>
            <person name="Louis P."/>
            <person name="Goesmann A."/>
            <person name="Henrissat B."/>
            <person name="Duncan S.H."/>
            <person name="Flint H.J."/>
        </authorList>
    </citation>
    <scope>NUCLEOTIDE SEQUENCE</scope>
    <source>
        <strain evidence="1">JCM 17590</strain>
    </source>
</reference>
<dbReference type="PANTHER" id="PTHR30348">
    <property type="entry name" value="UNCHARACTERIZED PROTEIN YECE"/>
    <property type="match status" value="1"/>
</dbReference>
<evidence type="ECO:0000313" key="2">
    <source>
        <dbReference type="Proteomes" id="UP001415169"/>
    </source>
</evidence>
<dbReference type="Gene3D" id="3.20.20.410">
    <property type="entry name" value="Protein of unknown function UPF0759"/>
    <property type="match status" value="1"/>
</dbReference>